<name>L1NIF9_9PORP</name>
<protein>
    <submittedName>
        <fullName evidence="2">Uncharacterized protein</fullName>
    </submittedName>
</protein>
<dbReference type="Proteomes" id="UP000010408">
    <property type="component" value="Unassembled WGS sequence"/>
</dbReference>
<dbReference type="AlphaFoldDB" id="L1NIF9"/>
<keyword evidence="1" id="KW-0732">Signal</keyword>
<proteinExistence type="predicted"/>
<dbReference type="STRING" id="1127696.HMPREF9134_00156"/>
<reference evidence="2 3" key="1">
    <citation type="submission" date="2012-05" db="EMBL/GenBank/DDBJ databases">
        <authorList>
            <person name="Weinstock G."/>
            <person name="Sodergren E."/>
            <person name="Lobos E.A."/>
            <person name="Fulton L."/>
            <person name="Fulton R."/>
            <person name="Courtney L."/>
            <person name="Fronick C."/>
            <person name="O'Laughlin M."/>
            <person name="Godfrey J."/>
            <person name="Wilson R.M."/>
            <person name="Miner T."/>
            <person name="Farmer C."/>
            <person name="Delehaunty K."/>
            <person name="Cordes M."/>
            <person name="Minx P."/>
            <person name="Tomlinson C."/>
            <person name="Chen J."/>
            <person name="Wollam A."/>
            <person name="Pepin K.H."/>
            <person name="Bhonagiri V."/>
            <person name="Zhang X."/>
            <person name="Suruliraj S."/>
            <person name="Warren W."/>
            <person name="Mitreva M."/>
            <person name="Mardis E.R."/>
            <person name="Wilson R.K."/>
        </authorList>
    </citation>
    <scope>NUCLEOTIDE SEQUENCE [LARGE SCALE GENOMIC DNA]</scope>
    <source>
        <strain evidence="2 3">F0037</strain>
    </source>
</reference>
<gene>
    <name evidence="2" type="ORF">HMPREF9134_00156</name>
</gene>
<feature type="chain" id="PRO_5003954470" evidence="1">
    <location>
        <begin position="23"/>
        <end position="235"/>
    </location>
</feature>
<evidence type="ECO:0000313" key="2">
    <source>
        <dbReference type="EMBL" id="EKY03055.1"/>
    </source>
</evidence>
<accession>L1NIF9</accession>
<dbReference type="PATRIC" id="fig|1127696.3.peg.134"/>
<dbReference type="EMBL" id="AMEQ01000005">
    <property type="protein sequence ID" value="EKY03055.1"/>
    <property type="molecule type" value="Genomic_DNA"/>
</dbReference>
<organism evidence="2 3">
    <name type="scientific">Porphyromonas catoniae F0037</name>
    <dbReference type="NCBI Taxonomy" id="1127696"/>
    <lineage>
        <taxon>Bacteria</taxon>
        <taxon>Pseudomonadati</taxon>
        <taxon>Bacteroidota</taxon>
        <taxon>Bacteroidia</taxon>
        <taxon>Bacteroidales</taxon>
        <taxon>Porphyromonadaceae</taxon>
        <taxon>Porphyromonas</taxon>
    </lineage>
</organism>
<evidence type="ECO:0000256" key="1">
    <source>
        <dbReference type="SAM" id="SignalP"/>
    </source>
</evidence>
<comment type="caution">
    <text evidence="2">The sequence shown here is derived from an EMBL/GenBank/DDBJ whole genome shotgun (WGS) entry which is preliminary data.</text>
</comment>
<evidence type="ECO:0000313" key="3">
    <source>
        <dbReference type="Proteomes" id="UP000010408"/>
    </source>
</evidence>
<sequence length="235" mass="26396">MIMHKLTALFGLFSLFSFTLFGSSCRSDQRGSHLVIQLDAKTSRDTVAFITCIGPEGQMTDTLTHFDTKLELYLDTARFHSVLVSHDAGQRIRLFELIGEEWKEQTNFPEQKMKLPAEAPYLVGKDASGKERNLVDLYRKHPLLVVFASPEGLNTMTSNEIRELRAKAKPDSLIAVFFMPTASDSTARLRVKRDSLDGIVFSDSLGVVSEARRLFGVEGQVKSVHFRIDTLGRIK</sequence>
<feature type="signal peptide" evidence="1">
    <location>
        <begin position="1"/>
        <end position="22"/>
    </location>
</feature>
<dbReference type="PROSITE" id="PS51257">
    <property type="entry name" value="PROKAR_LIPOPROTEIN"/>
    <property type="match status" value="1"/>
</dbReference>
<dbReference type="HOGENOM" id="CLU_1179360_0_0_10"/>